<evidence type="ECO:0000313" key="2">
    <source>
        <dbReference type="Proteomes" id="UP000799755"/>
    </source>
</evidence>
<organism evidence="1 2">
    <name type="scientific">Lindgomyces ingoldianus</name>
    <dbReference type="NCBI Taxonomy" id="673940"/>
    <lineage>
        <taxon>Eukaryota</taxon>
        <taxon>Fungi</taxon>
        <taxon>Dikarya</taxon>
        <taxon>Ascomycota</taxon>
        <taxon>Pezizomycotina</taxon>
        <taxon>Dothideomycetes</taxon>
        <taxon>Pleosporomycetidae</taxon>
        <taxon>Pleosporales</taxon>
        <taxon>Lindgomycetaceae</taxon>
        <taxon>Lindgomyces</taxon>
    </lineage>
</organism>
<comment type="caution">
    <text evidence="1">The sequence shown here is derived from an EMBL/GenBank/DDBJ whole genome shotgun (WGS) entry which is preliminary data.</text>
</comment>
<accession>A0ACB6R6Q7</accession>
<reference evidence="1" key="1">
    <citation type="journal article" date="2020" name="Stud. Mycol.">
        <title>101 Dothideomycetes genomes: a test case for predicting lifestyles and emergence of pathogens.</title>
        <authorList>
            <person name="Haridas S."/>
            <person name="Albert R."/>
            <person name="Binder M."/>
            <person name="Bloem J."/>
            <person name="Labutti K."/>
            <person name="Salamov A."/>
            <person name="Andreopoulos B."/>
            <person name="Baker S."/>
            <person name="Barry K."/>
            <person name="Bills G."/>
            <person name="Bluhm B."/>
            <person name="Cannon C."/>
            <person name="Castanera R."/>
            <person name="Culley D."/>
            <person name="Daum C."/>
            <person name="Ezra D."/>
            <person name="Gonzalez J."/>
            <person name="Henrissat B."/>
            <person name="Kuo A."/>
            <person name="Liang C."/>
            <person name="Lipzen A."/>
            <person name="Lutzoni F."/>
            <person name="Magnuson J."/>
            <person name="Mondo S."/>
            <person name="Nolan M."/>
            <person name="Ohm R."/>
            <person name="Pangilinan J."/>
            <person name="Park H.-J."/>
            <person name="Ramirez L."/>
            <person name="Alfaro M."/>
            <person name="Sun H."/>
            <person name="Tritt A."/>
            <person name="Yoshinaga Y."/>
            <person name="Zwiers L.-H."/>
            <person name="Turgeon B."/>
            <person name="Goodwin S."/>
            <person name="Spatafora J."/>
            <person name="Crous P."/>
            <person name="Grigoriev I."/>
        </authorList>
    </citation>
    <scope>NUCLEOTIDE SEQUENCE</scope>
    <source>
        <strain evidence="1">ATCC 200398</strain>
    </source>
</reference>
<gene>
    <name evidence="1" type="ORF">BDR25DRAFT_214455</name>
</gene>
<dbReference type="Proteomes" id="UP000799755">
    <property type="component" value="Unassembled WGS sequence"/>
</dbReference>
<proteinExistence type="predicted"/>
<keyword evidence="2" id="KW-1185">Reference proteome</keyword>
<name>A0ACB6R6Q7_9PLEO</name>
<sequence length="757" mass="85520">MDEIDKLEKCMQDLRLTDPRDDKKRIEETKGGLLEGSYRWILENSDFQRWRDDPQSRLLWIKGDPGKGKTMLLCGVVNYLKKSMAKTALLSYFFCQATDSRINNATAVLRGLLYLLVDQQPSLVSHIRKKHDHAGKALFKDANAWVALSEIFTNILQDPSLNSTYLIVDALDECVTDLPKLLDFIAQNLSVSSRIKWMVTSRNEAFIEQRLQLDDSGTRLSLELKENAAQVSWAVDSVLEKMQQKANGTFLWVSLVVKELKEVMTWEVLQVLEEVPTELKDVYRRMMKQIERLRRQYPELCRQVLSTVIAAYRPLRLQELHLLSGLPTQVQDVNQATTAIVKMCGSFLTIQEGSVYIIHQSARDFLSDEARHNIFPCGIGDVHHSIFSKSLQAMSKTLRRDMYSLRQLGYPAEYVKQPDPDPLAASRYSCVYWVDHLCNYHLSRSANRTSDLKDEGAINSFITKKFLYWLEALSLCKSIPHGVVAITRLETVVEGRIDTHALLELVRDARRFIMSHKWAIENSPLQAYTSALLFSPTRSLIRGLFKREEPGWIAIKQPMQDKWSPCLQTLEGHRDVVTSVAFSPDSARLASASGDKTTVKIWDASSSDCLQTLKGHSDSVISVAFSHNSARLASASDDNTVKIWDASSGDCLQTLSIGKRLYRISFDITDSYLRTEIGAIDIPARPGSLSLLTILEPRSPQYQGLALSADGAWITYNSEKLVWLPSEHRPSSSVVSRNIIGIGVGTGRVWICKVELT</sequence>
<protein>
    <submittedName>
        <fullName evidence="1">Uncharacterized protein</fullName>
    </submittedName>
</protein>
<dbReference type="EMBL" id="MU003497">
    <property type="protein sequence ID" value="KAF2474924.1"/>
    <property type="molecule type" value="Genomic_DNA"/>
</dbReference>
<evidence type="ECO:0000313" key="1">
    <source>
        <dbReference type="EMBL" id="KAF2474924.1"/>
    </source>
</evidence>